<comment type="caution">
    <text evidence="1">The sequence shown here is derived from an EMBL/GenBank/DDBJ whole genome shotgun (WGS) entry which is preliminary data.</text>
</comment>
<dbReference type="AlphaFoldDB" id="A0A179DI07"/>
<sequence>MNSQEINGFYVLDNFNLGNGWAVHYSASAAVLRTNFFKILITIPVALLEWIKAVFQVESQLLNCS</sequence>
<gene>
    <name evidence="1" type="ORF">A5893_06135</name>
</gene>
<proteinExistence type="predicted"/>
<reference evidence="1 2" key="1">
    <citation type="submission" date="2016-04" db="EMBL/GenBank/DDBJ databases">
        <authorList>
            <person name="Evans L.H."/>
            <person name="Alamgir A."/>
            <person name="Owens N."/>
            <person name="Weber N.D."/>
            <person name="Virtaneva K."/>
            <person name="Barbian K."/>
            <person name="Babar A."/>
            <person name="Rosenke K."/>
        </authorList>
    </citation>
    <scope>NUCLEOTIDE SEQUENCE [LARGE SCALE GENOMIC DNA]</scope>
    <source>
        <strain evidence="1 2">CCM 8644</strain>
    </source>
</reference>
<evidence type="ECO:0000313" key="2">
    <source>
        <dbReference type="Proteomes" id="UP000078459"/>
    </source>
</evidence>
<dbReference type="Proteomes" id="UP000078459">
    <property type="component" value="Unassembled WGS sequence"/>
</dbReference>
<dbReference type="RefSeq" id="WP_068821760.1">
    <property type="nucleotide sequence ID" value="NZ_LWHJ01000022.1"/>
</dbReference>
<dbReference type="STRING" id="1826909.A5893_06135"/>
<protein>
    <submittedName>
        <fullName evidence="1">Uncharacterized protein</fullName>
    </submittedName>
</protein>
<name>A0A179DI07_9SPHI</name>
<dbReference type="EMBL" id="LWHJ01000022">
    <property type="protein sequence ID" value="OAQ40524.1"/>
    <property type="molecule type" value="Genomic_DNA"/>
</dbReference>
<organism evidence="1 2">
    <name type="scientific">Pedobacter psychrophilus</name>
    <dbReference type="NCBI Taxonomy" id="1826909"/>
    <lineage>
        <taxon>Bacteria</taxon>
        <taxon>Pseudomonadati</taxon>
        <taxon>Bacteroidota</taxon>
        <taxon>Sphingobacteriia</taxon>
        <taxon>Sphingobacteriales</taxon>
        <taxon>Sphingobacteriaceae</taxon>
        <taxon>Pedobacter</taxon>
    </lineage>
</organism>
<keyword evidence="2" id="KW-1185">Reference proteome</keyword>
<evidence type="ECO:0000313" key="1">
    <source>
        <dbReference type="EMBL" id="OAQ40524.1"/>
    </source>
</evidence>
<reference evidence="1 2" key="2">
    <citation type="submission" date="2016-06" db="EMBL/GenBank/DDBJ databases">
        <title>Pedobacter psychrophilus sp. nov., isolated from Antarctic fragmentary rock.</title>
        <authorList>
            <person name="Svec P."/>
        </authorList>
    </citation>
    <scope>NUCLEOTIDE SEQUENCE [LARGE SCALE GENOMIC DNA]</scope>
    <source>
        <strain evidence="1 2">CCM 8644</strain>
    </source>
</reference>
<accession>A0A179DI07</accession>